<protein>
    <submittedName>
        <fullName evidence="3">Nuclear pore complex protein</fullName>
    </submittedName>
</protein>
<dbReference type="PANTHER" id="PTHR34418:SF3">
    <property type="entry name" value="NUCLEAR PORE COMPLEX PROTEIN NUP214"/>
    <property type="match status" value="1"/>
</dbReference>
<dbReference type="GO" id="GO:0006405">
    <property type="term" value="P:RNA export from nucleus"/>
    <property type="evidence" value="ECO:0007669"/>
    <property type="project" value="InterPro"/>
</dbReference>
<dbReference type="InterPro" id="IPR044694">
    <property type="entry name" value="NUP214"/>
</dbReference>
<organism evidence="3 4">
    <name type="scientific">Actinidia rufa</name>
    <dbReference type="NCBI Taxonomy" id="165716"/>
    <lineage>
        <taxon>Eukaryota</taxon>
        <taxon>Viridiplantae</taxon>
        <taxon>Streptophyta</taxon>
        <taxon>Embryophyta</taxon>
        <taxon>Tracheophyta</taxon>
        <taxon>Spermatophyta</taxon>
        <taxon>Magnoliopsida</taxon>
        <taxon>eudicotyledons</taxon>
        <taxon>Gunneridae</taxon>
        <taxon>Pentapetalae</taxon>
        <taxon>asterids</taxon>
        <taxon>Ericales</taxon>
        <taxon>Actinidiaceae</taxon>
        <taxon>Actinidia</taxon>
    </lineage>
</organism>
<feature type="region of interest" description="Disordered" evidence="2">
    <location>
        <begin position="382"/>
        <end position="416"/>
    </location>
</feature>
<evidence type="ECO:0000256" key="1">
    <source>
        <dbReference type="SAM" id="Coils"/>
    </source>
</evidence>
<dbReference type="GO" id="GO:0017056">
    <property type="term" value="F:structural constituent of nuclear pore"/>
    <property type="evidence" value="ECO:0007669"/>
    <property type="project" value="InterPro"/>
</dbReference>
<feature type="coiled-coil region" evidence="1">
    <location>
        <begin position="628"/>
        <end position="666"/>
    </location>
</feature>
<keyword evidence="1" id="KW-0175">Coiled coil</keyword>
<dbReference type="OrthoDB" id="248320at2759"/>
<dbReference type="Proteomes" id="UP000585474">
    <property type="component" value="Unassembled WGS sequence"/>
</dbReference>
<evidence type="ECO:0000256" key="2">
    <source>
        <dbReference type="SAM" id="MobiDB-lite"/>
    </source>
</evidence>
<sequence>MILPVRIYDLGSQSIEILPNMLRCASEIPNSEEAGSKPIVLSFSDVFEGFIDDIVPFGSGPYMSLSYLDRCELAITANRKNTDQHIVLFGWSQDDKKEAAVIDILRDTLCPKIALQEAHKRMAMAMNMHVRKEDACVGNGDDNMVLGLCLVKISHNEKVEVKLGAEYKELSPFCILLCLSLDGKLFMFQVASVTGPSVPSGVVSLLSDEEDDTLTLESSGDGMPKTSSGLAVKSVQEVGRGFQFQDVNKNELQMKGGYGIPVKNVPMLPAVKNFPTIVPFADEVSLKEAITGKGVTPVDVEIFQTNGQQKFPGTKLNQDTDGQRSLLSDHQGTNVGHSYLKTSYLEGPAPVFSGFTETETQKLHEGGSSPVSSAGKLLADVSSQSIPSTPPRAVDLGKELPGKHGSTSSEVALSESSTNAKLNFPMASEGGSSLLPFSRIPSNQSDKNLNIAHLPGGSFGNFSYAKEGSGPSTAIYSSGKTAYSGVQNFTFGKSSKDKFHQDKFHPNKENYTAASPTRLLNSEPHLSKQFGNVEEMINELDTLLECIEEAGGFRDACTVLHRGAVLELEKDVEALFYRCRLWKSIMDERRGQIQLILDNTVQVLARKVYMEGLVKQATDGKYWDLWNRQKLNSELELKQQHILKLNQELTNQLIELERHLNTLELNKFGENGVQLSQRAFPGRYGSSSASFSSLDEKITGDTRYLLTSSRFNAVKGQPRENQSSAVRGYESEISRRRRDSLNRVMFLGY</sequence>
<feature type="compositionally biased region" description="Low complexity" evidence="2">
    <location>
        <begin position="406"/>
        <end position="416"/>
    </location>
</feature>
<dbReference type="PANTHER" id="PTHR34418">
    <property type="entry name" value="NUCLEAR PORE COMPLEX PROTEIN NUP214 ISOFORM X1"/>
    <property type="match status" value="1"/>
</dbReference>
<feature type="region of interest" description="Disordered" evidence="2">
    <location>
        <begin position="309"/>
        <end position="332"/>
    </location>
</feature>
<proteinExistence type="predicted"/>
<gene>
    <name evidence="3" type="ORF">Acr_26g0013980</name>
</gene>
<evidence type="ECO:0000313" key="4">
    <source>
        <dbReference type="Proteomes" id="UP000585474"/>
    </source>
</evidence>
<comment type="caution">
    <text evidence="3">The sequence shown here is derived from an EMBL/GenBank/DDBJ whole genome shotgun (WGS) entry which is preliminary data.</text>
</comment>
<dbReference type="EMBL" id="BJWL01000026">
    <property type="protein sequence ID" value="GFZ18129.1"/>
    <property type="molecule type" value="Genomic_DNA"/>
</dbReference>
<keyword evidence="4" id="KW-1185">Reference proteome</keyword>
<reference evidence="3 4" key="1">
    <citation type="submission" date="2019-07" db="EMBL/GenBank/DDBJ databases">
        <title>De Novo Assembly of kiwifruit Actinidia rufa.</title>
        <authorList>
            <person name="Sugita-Konishi S."/>
            <person name="Sato K."/>
            <person name="Mori E."/>
            <person name="Abe Y."/>
            <person name="Kisaki G."/>
            <person name="Hamano K."/>
            <person name="Suezawa K."/>
            <person name="Otani M."/>
            <person name="Fukuda T."/>
            <person name="Manabe T."/>
            <person name="Gomi K."/>
            <person name="Tabuchi M."/>
            <person name="Akimitsu K."/>
            <person name="Kataoka I."/>
        </authorList>
    </citation>
    <scope>NUCLEOTIDE SEQUENCE [LARGE SCALE GENOMIC DNA]</scope>
    <source>
        <strain evidence="4">cv. Fuchu</strain>
    </source>
</reference>
<evidence type="ECO:0000313" key="3">
    <source>
        <dbReference type="EMBL" id="GFZ18129.1"/>
    </source>
</evidence>
<dbReference type="AlphaFoldDB" id="A0A7J0H4Z5"/>
<accession>A0A7J0H4Z5</accession>
<name>A0A7J0H4Z5_9ERIC</name>